<evidence type="ECO:0000313" key="3">
    <source>
        <dbReference type="Proteomes" id="UP000245845"/>
    </source>
</evidence>
<dbReference type="Pfam" id="PF12836">
    <property type="entry name" value="HHH_3"/>
    <property type="match status" value="1"/>
</dbReference>
<evidence type="ECO:0000259" key="1">
    <source>
        <dbReference type="PROSITE" id="PS50126"/>
    </source>
</evidence>
<dbReference type="InterPro" id="IPR055179">
    <property type="entry name" value="Tex-like_central_region"/>
</dbReference>
<dbReference type="InterPro" id="IPR003029">
    <property type="entry name" value="S1_domain"/>
</dbReference>
<dbReference type="SMART" id="SM00732">
    <property type="entry name" value="YqgFc"/>
    <property type="match status" value="1"/>
</dbReference>
<dbReference type="Gene3D" id="1.10.3500.10">
    <property type="entry name" value="Tex N-terminal region-like"/>
    <property type="match status" value="1"/>
</dbReference>
<dbReference type="InterPro" id="IPR032639">
    <property type="entry name" value="Tex_YqgF"/>
</dbReference>
<keyword evidence="3" id="KW-1185">Reference proteome</keyword>
<dbReference type="InterPro" id="IPR050437">
    <property type="entry name" value="Ribos_protein_bS1-like"/>
</dbReference>
<dbReference type="FunFam" id="1.10.150.310:FF:000001">
    <property type="entry name" value="RNA-binding transcriptional accessory protein"/>
    <property type="match status" value="1"/>
</dbReference>
<dbReference type="InterPro" id="IPR044146">
    <property type="entry name" value="S1_Tex"/>
</dbReference>
<dbReference type="FunFam" id="1.10.10.650:FF:000001">
    <property type="entry name" value="S1 RNA-binding domain 1"/>
    <property type="match status" value="1"/>
</dbReference>
<dbReference type="InterPro" id="IPR041692">
    <property type="entry name" value="HHH_9"/>
</dbReference>
<dbReference type="AlphaFoldDB" id="A0A2Y9BKR2"/>
<dbReference type="Gene3D" id="3.30.420.140">
    <property type="entry name" value="YqgF/RNase H-like domain"/>
    <property type="match status" value="1"/>
</dbReference>
<dbReference type="InterPro" id="IPR023319">
    <property type="entry name" value="Tex-like_HTH_dom_sf"/>
</dbReference>
<dbReference type="Pfam" id="PF09371">
    <property type="entry name" value="Tex_N"/>
    <property type="match status" value="1"/>
</dbReference>
<reference evidence="2 3" key="1">
    <citation type="submission" date="2018-05" db="EMBL/GenBank/DDBJ databases">
        <title>The Hungate 1000. A catalogue of reference genomes from the rumen microbiome.</title>
        <authorList>
            <person name="Kelly W."/>
        </authorList>
    </citation>
    <scope>NUCLEOTIDE SEQUENCE [LARGE SCALE GENOMIC DNA]</scope>
    <source>
        <strain evidence="2 3">NLAE-zl-C242</strain>
    </source>
</reference>
<dbReference type="GO" id="GO:0006139">
    <property type="term" value="P:nucleobase-containing compound metabolic process"/>
    <property type="evidence" value="ECO:0007669"/>
    <property type="project" value="InterPro"/>
</dbReference>
<protein>
    <recommendedName>
        <fullName evidence="1">S1 motif domain-containing protein</fullName>
    </recommendedName>
</protein>
<dbReference type="Gene3D" id="1.10.10.650">
    <property type="entry name" value="RuvA domain 2-like"/>
    <property type="match status" value="1"/>
</dbReference>
<dbReference type="PANTHER" id="PTHR10724">
    <property type="entry name" value="30S RIBOSOMAL PROTEIN S1"/>
    <property type="match status" value="1"/>
</dbReference>
<dbReference type="SUPFAM" id="SSF47781">
    <property type="entry name" value="RuvA domain 2-like"/>
    <property type="match status" value="2"/>
</dbReference>
<dbReference type="SUPFAM" id="SSF50249">
    <property type="entry name" value="Nucleic acid-binding proteins"/>
    <property type="match status" value="1"/>
</dbReference>
<dbReference type="SUPFAM" id="SSF53098">
    <property type="entry name" value="Ribonuclease H-like"/>
    <property type="match status" value="1"/>
</dbReference>
<dbReference type="FunFam" id="3.30.420.140:FF:000001">
    <property type="entry name" value="RNA-binding transcriptional accessory protein"/>
    <property type="match status" value="1"/>
</dbReference>
<name>A0A2Y9BKR2_9FIRM</name>
<dbReference type="Pfam" id="PF22706">
    <property type="entry name" value="Tex_central_region"/>
    <property type="match status" value="1"/>
</dbReference>
<dbReference type="EMBL" id="QGDL01000017">
    <property type="protein sequence ID" value="PWJ22752.1"/>
    <property type="molecule type" value="Genomic_DNA"/>
</dbReference>
<dbReference type="InterPro" id="IPR012340">
    <property type="entry name" value="NA-bd_OB-fold"/>
</dbReference>
<dbReference type="CDD" id="cd05685">
    <property type="entry name" value="S1_Tex"/>
    <property type="match status" value="1"/>
</dbReference>
<dbReference type="InterPro" id="IPR010994">
    <property type="entry name" value="RuvA_2-like"/>
</dbReference>
<dbReference type="Pfam" id="PF00575">
    <property type="entry name" value="S1"/>
    <property type="match status" value="1"/>
</dbReference>
<organism evidence="2 3">
    <name type="scientific">Faecalicatena orotica</name>
    <dbReference type="NCBI Taxonomy" id="1544"/>
    <lineage>
        <taxon>Bacteria</taxon>
        <taxon>Bacillati</taxon>
        <taxon>Bacillota</taxon>
        <taxon>Clostridia</taxon>
        <taxon>Lachnospirales</taxon>
        <taxon>Lachnospiraceae</taxon>
        <taxon>Faecalicatena</taxon>
    </lineage>
</organism>
<dbReference type="InterPro" id="IPR006641">
    <property type="entry name" value="YqgF/RNaseH-like_dom"/>
</dbReference>
<dbReference type="PANTHER" id="PTHR10724:SF10">
    <property type="entry name" value="S1 RNA-BINDING DOMAIN-CONTAINING PROTEIN 1"/>
    <property type="match status" value="1"/>
</dbReference>
<dbReference type="PROSITE" id="PS50126">
    <property type="entry name" value="S1"/>
    <property type="match status" value="1"/>
</dbReference>
<dbReference type="InterPro" id="IPR037027">
    <property type="entry name" value="YqgF/RNaseH-like_dom_sf"/>
</dbReference>
<gene>
    <name evidence="2" type="ORF">A8806_11792</name>
</gene>
<dbReference type="OrthoDB" id="9804714at2"/>
<evidence type="ECO:0000313" key="2">
    <source>
        <dbReference type="EMBL" id="PWJ22752.1"/>
    </source>
</evidence>
<dbReference type="Proteomes" id="UP000245845">
    <property type="component" value="Unassembled WGS sequence"/>
</dbReference>
<dbReference type="InterPro" id="IPR012337">
    <property type="entry name" value="RNaseH-like_sf"/>
</dbReference>
<dbReference type="RefSeq" id="WP_109733433.1">
    <property type="nucleotide sequence ID" value="NZ_BAAACK010000014.1"/>
</dbReference>
<dbReference type="Pfam" id="PF16921">
    <property type="entry name" value="Tex_YqgF"/>
    <property type="match status" value="1"/>
</dbReference>
<dbReference type="Pfam" id="PF17674">
    <property type="entry name" value="HHH_9"/>
    <property type="match status" value="1"/>
</dbReference>
<accession>A0A2Y9BKR2</accession>
<comment type="caution">
    <text evidence="2">The sequence shown here is derived from an EMBL/GenBank/DDBJ whole genome shotgun (WGS) entry which is preliminary data.</text>
</comment>
<dbReference type="Gene3D" id="1.10.150.310">
    <property type="entry name" value="Tex RuvX-like domain-like"/>
    <property type="match status" value="1"/>
</dbReference>
<sequence length="716" mass="80182">MDINQRLTEELDVKRWQIDAAVNLIDEGNTIPFISRYRKEVTGSLDDEQLRKLYERLIYLRNLEEKKEQVLSSIEEQGKLTAELKAQILAAETLVVVEDLYRPYRPKRRTRATIAKEKGLEPLAAVITLQQTKVPLEKEAEKYLSEEKGVKSVEDAIAGAKDIIAESISDEADYRSWIRKITMQKGKLISVAKDAEAESVYEMYYEFEEAVGKLAGHRILALNRGEKEKILAVKIDAPEEDIIRYLEKKTIIRENPYTTPVLKEVAEDSYKRLIAPAIEREIRNELTERAEDGAIEVFGKNLHQLLMQPPITGQVVLGWDPAFRTGCKLAVVDETGKVLGTTVIYPTAPTTPQKIKASKDLLKKIIEKYHITLISLGNGTASRESEQIIVELLKEIPQKVQYVIVNEAGASVYSASKLASEEFPKFDVGQRSAASIARRLQDPLAELVKIDPKSIGVGQYQHDMNQKKLGESLNGVVEDCVNKVGVDLNTASAPLLSYISGITGTIAKNIVTYREENGRFTSRKELLKVAKLGPKAFEQCAGFMRIMDGKNPLDATGVHPESYEAAEKLLQKQGFKPEDITGGNLTGLSLTIRDYKELAEELGIGEITLRDIVKELEKPARDPRDEMPKPILRTDVLDMKDLKEGMVLKGTVRNVIDFGVFVDIGVHQDGLVHISQITDRYIKHPLEAVSVGDIVDVKVMSVDLKKKRIQLTMRGI</sequence>
<dbReference type="InterPro" id="IPR018974">
    <property type="entry name" value="Tex-like_N"/>
</dbReference>
<feature type="domain" description="S1 motif" evidence="1">
    <location>
        <begin position="645"/>
        <end position="714"/>
    </location>
</feature>
<dbReference type="SUPFAM" id="SSF158832">
    <property type="entry name" value="Tex N-terminal region-like"/>
    <property type="match status" value="1"/>
</dbReference>
<dbReference type="GO" id="GO:0003729">
    <property type="term" value="F:mRNA binding"/>
    <property type="evidence" value="ECO:0007669"/>
    <property type="project" value="TreeGrafter"/>
</dbReference>
<dbReference type="GO" id="GO:0006412">
    <property type="term" value="P:translation"/>
    <property type="evidence" value="ECO:0007669"/>
    <property type="project" value="TreeGrafter"/>
</dbReference>
<dbReference type="GO" id="GO:0003735">
    <property type="term" value="F:structural constituent of ribosome"/>
    <property type="evidence" value="ECO:0007669"/>
    <property type="project" value="TreeGrafter"/>
</dbReference>
<dbReference type="FunFam" id="2.40.50.140:FF:000051">
    <property type="entry name" value="RNA-binding transcriptional accessory protein"/>
    <property type="match status" value="1"/>
</dbReference>
<dbReference type="GO" id="GO:0005737">
    <property type="term" value="C:cytoplasm"/>
    <property type="evidence" value="ECO:0007669"/>
    <property type="project" value="UniProtKB-ARBA"/>
</dbReference>
<dbReference type="Gene3D" id="2.40.50.140">
    <property type="entry name" value="Nucleic acid-binding proteins"/>
    <property type="match status" value="1"/>
</dbReference>
<proteinExistence type="predicted"/>
<dbReference type="InterPro" id="IPR023323">
    <property type="entry name" value="Tex-like_dom_sf"/>
</dbReference>
<dbReference type="SMART" id="SM00316">
    <property type="entry name" value="S1"/>
    <property type="match status" value="1"/>
</dbReference>